<dbReference type="GO" id="GO:0004587">
    <property type="term" value="F:ornithine aminotransferase activity"/>
    <property type="evidence" value="ECO:0007669"/>
    <property type="project" value="UniProtKB-EC"/>
</dbReference>
<comment type="caution">
    <text evidence="9">The sequence shown here is derived from an EMBL/GenBank/DDBJ whole genome shotgun (WGS) entry which is preliminary data.</text>
</comment>
<keyword evidence="5 9" id="KW-0808">Transferase</keyword>
<dbReference type="CDD" id="cd00610">
    <property type="entry name" value="OAT_like"/>
    <property type="match status" value="1"/>
</dbReference>
<proteinExistence type="inferred from homology"/>
<comment type="cofactor">
    <cofactor evidence="1">
        <name>pyridoxal 5'-phosphate</name>
        <dbReference type="ChEBI" id="CHEBI:597326"/>
    </cofactor>
</comment>
<name>A0AA94JPN7_9FLAO</name>
<evidence type="ECO:0000256" key="8">
    <source>
        <dbReference type="RuleBase" id="RU003560"/>
    </source>
</evidence>
<dbReference type="FunFam" id="3.40.640.10:FF:000011">
    <property type="entry name" value="Ornithine aminotransferase"/>
    <property type="match status" value="1"/>
</dbReference>
<dbReference type="InterPro" id="IPR005814">
    <property type="entry name" value="Aminotrans_3"/>
</dbReference>
<dbReference type="SUPFAM" id="SSF53383">
    <property type="entry name" value="PLP-dependent transferases"/>
    <property type="match status" value="1"/>
</dbReference>
<dbReference type="PROSITE" id="PS00600">
    <property type="entry name" value="AA_TRANSFER_CLASS_3"/>
    <property type="match status" value="1"/>
</dbReference>
<sequence>MSVLEKLSSAEAIALEDKHGAHNYHPLPVVLSRGEGVYVWDVEGKKYYDFLSAYSAVNQGHCHPRIVDAMVKQAQTLTLTSRAFYNDKLGVYERYVTNYFGFDKVLPMNTGAEAVETALKLCRKWAYERKGINENEAQIIVCENNFHGRTTTIISFSNDENARKNFGPYTAGFIKIAYDDLEALEQAITSSPNVAGFLVEPIQGEAGVYVPSEGYLAKAKALCEKHNVLFIADEVQTGIARTGKLLAVHHESVQPDILILGKALSGGAYPVSAVLANDGIMNVIKPGQHGSTFGGNPVAAAVAIEALEVVKEEQLAENAERLGKIFREELAKFIETSNVATLVRGKGLLNAVVINDTEESDTAWNICVKLAEKGLLAKPTHGNIIRFAPPLVMNEEQLRDCVAIIIDTLKAFEK</sequence>
<dbReference type="InterPro" id="IPR049704">
    <property type="entry name" value="Aminotrans_3_PPA_site"/>
</dbReference>
<comment type="similarity">
    <text evidence="8">Belongs to the class-III pyridoxal-phosphate-dependent aminotransferase family.</text>
</comment>
<dbReference type="InterPro" id="IPR010164">
    <property type="entry name" value="Orn_aminotrans"/>
</dbReference>
<organism evidence="9">
    <name type="scientific">Flavobacterium columnare</name>
    <dbReference type="NCBI Taxonomy" id="996"/>
    <lineage>
        <taxon>Bacteria</taxon>
        <taxon>Pseudomonadati</taxon>
        <taxon>Bacteroidota</taxon>
        <taxon>Flavobacteriia</taxon>
        <taxon>Flavobacteriales</taxon>
        <taxon>Flavobacteriaceae</taxon>
        <taxon>Flavobacterium</taxon>
    </lineage>
</organism>
<evidence type="ECO:0000256" key="1">
    <source>
        <dbReference type="ARBA" id="ARBA00001933"/>
    </source>
</evidence>
<comment type="pathway">
    <text evidence="2">Amino-acid biosynthesis; L-proline biosynthesis; L-glutamate 5-semialdehyde from L-ornithine: step 1/1.</text>
</comment>
<dbReference type="NCBIfam" id="TIGR01885">
    <property type="entry name" value="Orn_aminotrans"/>
    <property type="match status" value="1"/>
</dbReference>
<dbReference type="Gene3D" id="3.40.640.10">
    <property type="entry name" value="Type I PLP-dependent aspartate aminotransferase-like (Major domain)"/>
    <property type="match status" value="1"/>
</dbReference>
<gene>
    <name evidence="9" type="primary">rocD</name>
    <name evidence="9" type="ORF">EJB19_07510</name>
</gene>
<dbReference type="PIRSF" id="PIRSF000521">
    <property type="entry name" value="Transaminase_4ab_Lys_Orn"/>
    <property type="match status" value="1"/>
</dbReference>
<keyword evidence="6 8" id="KW-0663">Pyridoxal phosphate</keyword>
<dbReference type="EC" id="2.6.1.13" evidence="3"/>
<dbReference type="InterPro" id="IPR015424">
    <property type="entry name" value="PyrdxlP-dep_Trfase"/>
</dbReference>
<evidence type="ECO:0000256" key="4">
    <source>
        <dbReference type="ARBA" id="ARBA00022576"/>
    </source>
</evidence>
<dbReference type="GO" id="GO:0042802">
    <property type="term" value="F:identical protein binding"/>
    <property type="evidence" value="ECO:0007669"/>
    <property type="project" value="TreeGrafter"/>
</dbReference>
<dbReference type="GeneID" id="56894805"/>
<dbReference type="RefSeq" id="WP_060381859.1">
    <property type="nucleotide sequence ID" value="NZ_MTDB01000059.1"/>
</dbReference>
<evidence type="ECO:0000256" key="3">
    <source>
        <dbReference type="ARBA" id="ARBA00012924"/>
    </source>
</evidence>
<dbReference type="Pfam" id="PF00202">
    <property type="entry name" value="Aminotran_3"/>
    <property type="match status" value="1"/>
</dbReference>
<dbReference type="InterPro" id="IPR015422">
    <property type="entry name" value="PyrdxlP-dep_Trfase_small"/>
</dbReference>
<evidence type="ECO:0000256" key="5">
    <source>
        <dbReference type="ARBA" id="ARBA00022679"/>
    </source>
</evidence>
<dbReference type="GO" id="GO:0030170">
    <property type="term" value="F:pyridoxal phosphate binding"/>
    <property type="evidence" value="ECO:0007669"/>
    <property type="project" value="InterPro"/>
</dbReference>
<dbReference type="GO" id="GO:0019544">
    <property type="term" value="P:L-arginine catabolic process to L-glutamate"/>
    <property type="evidence" value="ECO:0007669"/>
    <property type="project" value="TreeGrafter"/>
</dbReference>
<dbReference type="AlphaFoldDB" id="A0AA94JPN7"/>
<dbReference type="PANTHER" id="PTHR11986:SF18">
    <property type="entry name" value="ORNITHINE AMINOTRANSFERASE, MITOCHONDRIAL"/>
    <property type="match status" value="1"/>
</dbReference>
<dbReference type="GO" id="GO:0005737">
    <property type="term" value="C:cytoplasm"/>
    <property type="evidence" value="ECO:0007669"/>
    <property type="project" value="TreeGrafter"/>
</dbReference>
<evidence type="ECO:0000256" key="2">
    <source>
        <dbReference type="ARBA" id="ARBA00004998"/>
    </source>
</evidence>
<dbReference type="InterPro" id="IPR015421">
    <property type="entry name" value="PyrdxlP-dep_Trfase_major"/>
</dbReference>
<keyword evidence="4 9" id="KW-0032">Aminotransferase</keyword>
<dbReference type="Gene3D" id="3.90.1150.10">
    <property type="entry name" value="Aspartate Aminotransferase, domain 1"/>
    <property type="match status" value="1"/>
</dbReference>
<evidence type="ECO:0000256" key="6">
    <source>
        <dbReference type="ARBA" id="ARBA00022898"/>
    </source>
</evidence>
<evidence type="ECO:0000313" key="9">
    <source>
        <dbReference type="EMBL" id="RVU88043.1"/>
    </source>
</evidence>
<protein>
    <recommendedName>
        <fullName evidence="3">ornithine aminotransferase</fullName>
        <ecNumber evidence="3">2.6.1.13</ecNumber>
    </recommendedName>
    <alternativeName>
        <fullName evidence="7">Ornithine--oxo-acid aminotransferase</fullName>
    </alternativeName>
</protein>
<reference evidence="9" key="1">
    <citation type="submission" date="2018-12" db="EMBL/GenBank/DDBJ databases">
        <title>Draft genome sequence of Flaovobacterium columnare BGFS27 isolated from channel catfish in Alabama.</title>
        <authorList>
            <person name="Cai W."/>
            <person name="Arias C."/>
        </authorList>
    </citation>
    <scope>NUCLEOTIDE SEQUENCE [LARGE SCALE GENOMIC DNA]</scope>
    <source>
        <strain evidence="9">BGFS27</strain>
    </source>
</reference>
<dbReference type="InterPro" id="IPR050103">
    <property type="entry name" value="Class-III_PLP-dep_AT"/>
</dbReference>
<accession>A0AA94JPN7</accession>
<dbReference type="PANTHER" id="PTHR11986">
    <property type="entry name" value="AMINOTRANSFERASE CLASS III"/>
    <property type="match status" value="1"/>
</dbReference>
<dbReference type="FunFam" id="3.90.1150.10:FF:000152">
    <property type="entry name" value="Ornithine aminotransferase"/>
    <property type="match status" value="2"/>
</dbReference>
<dbReference type="EMBL" id="RWGX01000004">
    <property type="protein sequence ID" value="RVU88043.1"/>
    <property type="molecule type" value="Genomic_DNA"/>
</dbReference>
<dbReference type="KEGG" id="fcv:AWN65_03315"/>
<evidence type="ECO:0000256" key="7">
    <source>
        <dbReference type="ARBA" id="ARBA00030587"/>
    </source>
</evidence>
<dbReference type="GO" id="GO:0010121">
    <property type="term" value="P:L-arginine catabolic process to proline via ornithine"/>
    <property type="evidence" value="ECO:0007669"/>
    <property type="project" value="TreeGrafter"/>
</dbReference>